<accession>A0AAT9P412</accession>
<dbReference type="InterPro" id="IPR008719">
    <property type="entry name" value="N2O_reductase_NosL"/>
</dbReference>
<reference evidence="1" key="1">
    <citation type="submission" date="2021-07" db="EMBL/GenBank/DDBJ databases">
        <title>Prevalence and characterization of methicillin-resistant Macrococcus spp. in food producing animals and meat in Switzerland in 2019.</title>
        <authorList>
            <person name="Keller J.E."/>
            <person name="Schwendener S."/>
            <person name="Neuenschwander J."/>
            <person name="Overesch G."/>
            <person name="Perreten V."/>
        </authorList>
    </citation>
    <scope>NUCLEOTIDE SEQUENCE</scope>
    <source>
        <strain evidence="1">19Msa1099</strain>
    </source>
</reference>
<evidence type="ECO:0000313" key="1">
    <source>
        <dbReference type="EMBL" id="QYA32380.1"/>
    </source>
</evidence>
<organism evidence="1">
    <name type="scientific">Macrococcus psychrotolerans</name>
    <dbReference type="NCBI Taxonomy" id="3039389"/>
    <lineage>
        <taxon>Bacteria</taxon>
        <taxon>Bacillati</taxon>
        <taxon>Bacillota</taxon>
        <taxon>Bacilli</taxon>
        <taxon>Bacillales</taxon>
        <taxon>Staphylococcaceae</taxon>
        <taxon>Macrococcus</taxon>
    </lineage>
</organism>
<dbReference type="PROSITE" id="PS51257">
    <property type="entry name" value="PROKAR_LIPOPROTEIN"/>
    <property type="match status" value="1"/>
</dbReference>
<sequence length="149" mass="17513">MKYIITLLITAILLAGCGKPDLSPRDINQKTDKCVVCNMMIDHPEQAAQMIYNNEDHLIFDDIGCMMEHYNKENKDDIGMMYVKDYKKDKWIDATKAFYIYNKDIWTPMNYGVAAFETEANRNTFMKKYKNSKQLQFNDLKSFKWGIHA</sequence>
<dbReference type="PANTHER" id="PTHR41247:SF1">
    <property type="entry name" value="HTH-TYPE TRANSCRIPTIONAL REPRESSOR YCNK"/>
    <property type="match status" value="1"/>
</dbReference>
<dbReference type="Pfam" id="PF05573">
    <property type="entry name" value="NosL"/>
    <property type="match status" value="1"/>
</dbReference>
<protein>
    <submittedName>
        <fullName evidence="1">Nitrous oxide reductase accessory protein NosL</fullName>
    </submittedName>
</protein>
<proteinExistence type="predicted"/>
<gene>
    <name evidence="1" type="ORF">KYI10_08295</name>
</gene>
<dbReference type="PANTHER" id="PTHR41247">
    <property type="entry name" value="HTH-TYPE TRANSCRIPTIONAL REPRESSOR YCNK"/>
    <property type="match status" value="1"/>
</dbReference>
<dbReference type="AlphaFoldDB" id="A0AAT9P412"/>
<name>A0AAT9P412_9STAP</name>
<dbReference type="EMBL" id="CP079955">
    <property type="protein sequence ID" value="QYA32380.1"/>
    <property type="molecule type" value="Genomic_DNA"/>
</dbReference>